<dbReference type="Proteomes" id="UP000749320">
    <property type="component" value="Unassembled WGS sequence"/>
</dbReference>
<dbReference type="EMBL" id="DYWV01000325">
    <property type="protein sequence ID" value="HJF41129.1"/>
    <property type="molecule type" value="Genomic_DNA"/>
</dbReference>
<keyword evidence="1" id="KW-0812">Transmembrane</keyword>
<accession>A0A921GEL6</accession>
<dbReference type="Gene3D" id="2.60.40.10">
    <property type="entry name" value="Immunoglobulins"/>
    <property type="match status" value="1"/>
</dbReference>
<organism evidence="2 3">
    <name type="scientific">Thomasclavelia spiroformis</name>
    <dbReference type="NCBI Taxonomy" id="29348"/>
    <lineage>
        <taxon>Bacteria</taxon>
        <taxon>Bacillati</taxon>
        <taxon>Bacillota</taxon>
        <taxon>Erysipelotrichia</taxon>
        <taxon>Erysipelotrichales</taxon>
        <taxon>Coprobacillaceae</taxon>
        <taxon>Thomasclavelia</taxon>
    </lineage>
</organism>
<keyword evidence="1" id="KW-1133">Transmembrane helix</keyword>
<evidence type="ECO:0000313" key="2">
    <source>
        <dbReference type="EMBL" id="HJF41129.1"/>
    </source>
</evidence>
<feature type="transmembrane region" description="Helical" evidence="1">
    <location>
        <begin position="811"/>
        <end position="832"/>
    </location>
</feature>
<gene>
    <name evidence="2" type="ORF">K8V91_09415</name>
</gene>
<dbReference type="InterPro" id="IPR013783">
    <property type="entry name" value="Ig-like_fold"/>
</dbReference>
<reference evidence="2" key="1">
    <citation type="journal article" date="2021" name="PeerJ">
        <title>Extensive microbial diversity within the chicken gut microbiome revealed by metagenomics and culture.</title>
        <authorList>
            <person name="Gilroy R."/>
            <person name="Ravi A."/>
            <person name="Getino M."/>
            <person name="Pursley I."/>
            <person name="Horton D.L."/>
            <person name="Alikhan N.F."/>
            <person name="Baker D."/>
            <person name="Gharbi K."/>
            <person name="Hall N."/>
            <person name="Watson M."/>
            <person name="Adriaenssens E.M."/>
            <person name="Foster-Nyarko E."/>
            <person name="Jarju S."/>
            <person name="Secka A."/>
            <person name="Antonio M."/>
            <person name="Oren A."/>
            <person name="Chaudhuri R.R."/>
            <person name="La Ragione R."/>
            <person name="Hildebrand F."/>
            <person name="Pallen M.J."/>
        </authorList>
    </citation>
    <scope>NUCLEOTIDE SEQUENCE</scope>
    <source>
        <strain evidence="2">CHK193-16274</strain>
    </source>
</reference>
<proteinExistence type="predicted"/>
<evidence type="ECO:0000313" key="3">
    <source>
        <dbReference type="Proteomes" id="UP000749320"/>
    </source>
</evidence>
<sequence>RGSGVTEITNINLGLYARTQADLALQNELDQVKVEIEGYGHIYKYGSNFNTSDPSEVEKSWNLGVRFENPYKNVYKRPIYRADAEYDNEDESRELKVALTYKITMANQSSLTAKVNSLVDYFDSRYTVKGVGTGVSETDGSILNPIPYTESEYNDTYKKLEIDTSTLLGETAQGTTADKVTQSAIYIQFDLSRENILNMLNDANIYENDENKLEEAGKNLKTTAEITSYTSYADAQGTVLYAAVDTDSVPGNARVEDYSTYEDDTDKASSLAIVIANAREISGTIFEDLEDQNLKDTKNISQGDGSYDAETENTIGGVKVELVKVDANGNVTDEVAKVYNEQAVNDDGSIGAWTDANVEAVTDSDGNYAISGFIPGKYALKYTWGDGSYKIVDGVKGDNYESMVENYKATVIDYDKSNEESNNSKFYRNANESEVRTSHAMDDIDTRKEVDEALKNYNYEYDQNKNEAGTQLEMTSTTPMMEFNIEYDDNDLMSIDLNRVENRIAFKINNMDFGIIRRPEQSVNFVKTLSEIRLTLANGQVLIDAKVENGQLVGEVNHATYMAPRKENGITVDNGYLRIEMDESLIQGSTVQMTFKLTTENTSQADYVDEEYGYYQYGESYYQKAVGEEEKDNDIITLTPSKIVDYLDPKSVYRPDDETNIEYQWKQTSIEELRNEGLVAGNITDALESGEYDTGRVDGNGNPIIEELDESQIFTTDYLDDAKLKPIYSKGDNLNPAQGGDVYMVVDKVLSSSEDADFQNQAELVMIGKPGGGKITSTPGNYIPNKQQKETDDSTSQEVTITPSTGENRAYVIPVTVGIVAFVVLGVGIVLIRKKVLSER</sequence>
<comment type="caution">
    <text evidence="2">The sequence shown here is derived from an EMBL/GenBank/DDBJ whole genome shotgun (WGS) entry which is preliminary data.</text>
</comment>
<name>A0A921GEL6_9FIRM</name>
<protein>
    <submittedName>
        <fullName evidence="2">Uncharacterized protein</fullName>
    </submittedName>
</protein>
<keyword evidence="1" id="KW-0472">Membrane</keyword>
<evidence type="ECO:0000256" key="1">
    <source>
        <dbReference type="SAM" id="Phobius"/>
    </source>
</evidence>
<feature type="non-terminal residue" evidence="2">
    <location>
        <position position="1"/>
    </location>
</feature>
<reference evidence="2" key="2">
    <citation type="submission" date="2021-09" db="EMBL/GenBank/DDBJ databases">
        <authorList>
            <person name="Gilroy R."/>
        </authorList>
    </citation>
    <scope>NUCLEOTIDE SEQUENCE</scope>
    <source>
        <strain evidence="2">CHK193-16274</strain>
    </source>
</reference>
<dbReference type="AlphaFoldDB" id="A0A921GEL6"/>